<keyword evidence="2" id="KW-0472">Membrane</keyword>
<keyword evidence="2" id="KW-0812">Transmembrane</keyword>
<feature type="transmembrane region" description="Helical" evidence="2">
    <location>
        <begin position="67"/>
        <end position="85"/>
    </location>
</feature>
<dbReference type="Proteomes" id="UP000272025">
    <property type="component" value="Unassembled WGS sequence"/>
</dbReference>
<evidence type="ECO:0000313" key="4">
    <source>
        <dbReference type="Proteomes" id="UP000272025"/>
    </source>
</evidence>
<sequence>MASLQTSGSAVFASLGTPQPKNWADRDVGDKRRQTANEKRELFVSRHEIFAVLFPWPRLKEWRDGKGAAFFLSVAAFFLAFLRTFSNAFVGISGREYVYAGRDRRSKVW</sequence>
<feature type="region of interest" description="Disordered" evidence="1">
    <location>
        <begin position="1"/>
        <end position="32"/>
    </location>
</feature>
<organism evidence="3 4">
    <name type="scientific">Sodiomyces alkalinus (strain CBS 110278 / VKM F-3762 / F11)</name>
    <name type="common">Alkaliphilic filamentous fungus</name>
    <dbReference type="NCBI Taxonomy" id="1314773"/>
    <lineage>
        <taxon>Eukaryota</taxon>
        <taxon>Fungi</taxon>
        <taxon>Dikarya</taxon>
        <taxon>Ascomycota</taxon>
        <taxon>Pezizomycotina</taxon>
        <taxon>Sordariomycetes</taxon>
        <taxon>Hypocreomycetidae</taxon>
        <taxon>Glomerellales</taxon>
        <taxon>Plectosphaerellaceae</taxon>
        <taxon>Sodiomyces</taxon>
    </lineage>
</organism>
<proteinExistence type="predicted"/>
<gene>
    <name evidence="3" type="ORF">SODALDRAFT_9051</name>
</gene>
<dbReference type="AlphaFoldDB" id="A0A3N2Q607"/>
<evidence type="ECO:0000256" key="2">
    <source>
        <dbReference type="SAM" id="Phobius"/>
    </source>
</evidence>
<dbReference type="GeneID" id="39584245"/>
<dbReference type="EMBL" id="ML119051">
    <property type="protein sequence ID" value="ROT42170.1"/>
    <property type="molecule type" value="Genomic_DNA"/>
</dbReference>
<evidence type="ECO:0000256" key="1">
    <source>
        <dbReference type="SAM" id="MobiDB-lite"/>
    </source>
</evidence>
<evidence type="ECO:0000313" key="3">
    <source>
        <dbReference type="EMBL" id="ROT42170.1"/>
    </source>
</evidence>
<dbReference type="RefSeq" id="XP_028469976.1">
    <property type="nucleotide sequence ID" value="XM_028615768.1"/>
</dbReference>
<name>A0A3N2Q607_SODAK</name>
<keyword evidence="2" id="KW-1133">Transmembrane helix</keyword>
<protein>
    <submittedName>
        <fullName evidence="3">Uncharacterized protein</fullName>
    </submittedName>
</protein>
<feature type="compositionally biased region" description="Basic and acidic residues" evidence="1">
    <location>
        <begin position="23"/>
        <end position="32"/>
    </location>
</feature>
<accession>A0A3N2Q607</accession>
<keyword evidence="4" id="KW-1185">Reference proteome</keyword>
<reference evidence="3 4" key="1">
    <citation type="journal article" date="2018" name="Mol. Ecol.">
        <title>The obligate alkalophilic soda-lake fungus Sodiomyces alkalinus has shifted to a protein diet.</title>
        <authorList>
            <person name="Grum-Grzhimaylo A.A."/>
            <person name="Falkoski D.L."/>
            <person name="van den Heuvel J."/>
            <person name="Valero-Jimenez C.A."/>
            <person name="Min B."/>
            <person name="Choi I.G."/>
            <person name="Lipzen A."/>
            <person name="Daum C.G."/>
            <person name="Aanen D.K."/>
            <person name="Tsang A."/>
            <person name="Henrissat B."/>
            <person name="Bilanenko E.N."/>
            <person name="de Vries R.P."/>
            <person name="van Kan J.A.L."/>
            <person name="Grigoriev I.V."/>
            <person name="Debets A.J.M."/>
        </authorList>
    </citation>
    <scope>NUCLEOTIDE SEQUENCE [LARGE SCALE GENOMIC DNA]</scope>
    <source>
        <strain evidence="3 4">F11</strain>
    </source>
</reference>